<dbReference type="InterPro" id="IPR025949">
    <property type="entry name" value="PapC-like_C"/>
</dbReference>
<keyword evidence="10 11" id="KW-0998">Cell outer membrane</keyword>
<evidence type="ECO:0000256" key="3">
    <source>
        <dbReference type="ARBA" id="ARBA00022448"/>
    </source>
</evidence>
<feature type="domain" description="PapC-like C-terminal" evidence="12">
    <location>
        <begin position="821"/>
        <end position="890"/>
    </location>
</feature>
<dbReference type="GO" id="GO:0009297">
    <property type="term" value="P:pilus assembly"/>
    <property type="evidence" value="ECO:0007669"/>
    <property type="project" value="InterPro"/>
</dbReference>
<dbReference type="InterPro" id="IPR018030">
    <property type="entry name" value="Fimbrial_membr_usher_CS"/>
</dbReference>
<evidence type="ECO:0000256" key="7">
    <source>
        <dbReference type="ARBA" id="ARBA00022729"/>
    </source>
</evidence>
<gene>
    <name evidence="14" type="ORF">F9P26_16865</name>
</gene>
<dbReference type="InterPro" id="IPR043142">
    <property type="entry name" value="PapC-like_C_sf"/>
</dbReference>
<dbReference type="PROSITE" id="PS01151">
    <property type="entry name" value="FIMBRIAL_USHER"/>
    <property type="match status" value="1"/>
</dbReference>
<dbReference type="FunFam" id="2.60.40.3110:FF:000001">
    <property type="entry name" value="Putative fimbrial outer membrane usher"/>
    <property type="match status" value="1"/>
</dbReference>
<keyword evidence="5 11" id="KW-1029">Fimbrium biogenesis</keyword>
<dbReference type="Gene3D" id="2.60.40.2610">
    <property type="entry name" value="Outer membrane usher protein FimD, plug domain"/>
    <property type="match status" value="1"/>
</dbReference>
<proteinExistence type="inferred from homology"/>
<evidence type="ECO:0000256" key="10">
    <source>
        <dbReference type="ARBA" id="ARBA00023237"/>
    </source>
</evidence>
<evidence type="ECO:0000256" key="2">
    <source>
        <dbReference type="ARBA" id="ARBA00008064"/>
    </source>
</evidence>
<name>A0A626RFD3_SALET</name>
<evidence type="ECO:0000259" key="13">
    <source>
        <dbReference type="Pfam" id="PF13954"/>
    </source>
</evidence>
<feature type="domain" description="PapC N-terminal" evidence="13">
    <location>
        <begin position="58"/>
        <end position="214"/>
    </location>
</feature>
<dbReference type="GO" id="GO:0015473">
    <property type="term" value="F:fimbrial usher porin activity"/>
    <property type="evidence" value="ECO:0007669"/>
    <property type="project" value="InterPro"/>
</dbReference>
<sequence>MCLHHSSENIVVKSVFACIPQIAGYTQVSPVSAIRFIALAIASSLALYSSASLARAYTFDASQLGDGGRNVDISLFEQDVQLPGVYPVDVILNGERVDSRDIPFHLEKDAEGKTFLQSCLTREMLVRYGVKVDDYPGLFPSVSRAGTSGSDAARAESCTHLAAIPQATETFQFNSQQLLLGIPQVALLPHYQGIAPQALWDDGIPAFLMNYQANVYRSEYRGSQNSATNNLNVQLEPGLNLGAWRLRNLTTWQKQGKQDGKWDTSYTYAERGLYDLKSRLTLGERFTPSDVFDSVPFRGGMLGSDDAMVPFSQRNFAPVVQGVARTQARIEVKQNGYAIYNTTVAPGPFSLTDLSTNGSDGDLQVTVFEADGTRQVFTVPYTTPAIALRQGYLKYNLMGGQYRSSDNSVDKSTVGQATVMYGFPWNLTVYGGAQWASHYQSGALGLGMALGDFGALSLDCIRARGQKQHQDTEQGQTWRVRYSKSFESTNTGFSLASYQYASSGYNSLSDVLDTWRSGDGWYSRNAWDPDMGYRPYWYYTGTTDERKSRTSVTLSQPLGEWGSLNFSGSRENYWNRSQHQDEVSARYSGPQIKGISWSVDWTQRKQSHFVSRGSADRRTEQSVNLWVSIPLERWMGGDSTNATYQMQTNSGQDTQYDVGLNGRAFDRRLYWDVRQQMVPGRESDSQDSSDLTMRWDGTYGELNGGYGYRKDSRQMNAGVQGGVVIHQHGVTLGQRLGDTVALVEAPGASGVSVGALLGVKTDFRGYTTTDYLSPYQENVVSLDPATLPPDVEIPQTDTKVVPTAGAVIPATFVTRVGGRALISLTRTDGKPVPFGAVASIAGDASQQMATGVVGDSGDVYMTGLPDKGQLLVQWGNGQQQHCRADYQLPENNDVSGVSNLKAVCR</sequence>
<keyword evidence="3 11" id="KW-0813">Transport</keyword>
<evidence type="ECO:0000256" key="5">
    <source>
        <dbReference type="ARBA" id="ARBA00022558"/>
    </source>
</evidence>
<evidence type="ECO:0000256" key="1">
    <source>
        <dbReference type="ARBA" id="ARBA00004571"/>
    </source>
</evidence>
<dbReference type="GO" id="GO:0009279">
    <property type="term" value="C:cell outer membrane"/>
    <property type="evidence" value="ECO:0007669"/>
    <property type="project" value="UniProtKB-SubCell"/>
</dbReference>
<reference evidence="14" key="1">
    <citation type="submission" date="2019-10" db="EMBL/GenBank/DDBJ databases">
        <authorList>
            <person name="Ashton P.M."/>
            <person name="Dallman T."/>
            <person name="Nair S."/>
            <person name="De Pinna E."/>
            <person name="Peters T."/>
            <person name="Grant K."/>
        </authorList>
    </citation>
    <scope>NUCLEOTIDE SEQUENCE</scope>
    <source>
        <strain evidence="14">808196</strain>
    </source>
</reference>
<comment type="subcellular location">
    <subcellularLocation>
        <location evidence="1 11">Cell outer membrane</location>
        <topology evidence="1 11">Multi-pass membrane protein</topology>
    </subcellularLocation>
</comment>
<dbReference type="AlphaFoldDB" id="A0A626RFD3"/>
<comment type="caution">
    <text evidence="14">The sequence shown here is derived from an EMBL/GenBank/DDBJ whole genome shotgun (WGS) entry which is preliminary data.</text>
</comment>
<dbReference type="InterPro" id="IPR037224">
    <property type="entry name" value="PapC_N_sf"/>
</dbReference>
<dbReference type="Gene3D" id="2.60.40.3110">
    <property type="match status" value="1"/>
</dbReference>
<organism evidence="14">
    <name type="scientific">Salmonella enterica I</name>
    <dbReference type="NCBI Taxonomy" id="59201"/>
    <lineage>
        <taxon>Bacteria</taxon>
        <taxon>Pseudomonadati</taxon>
        <taxon>Pseudomonadota</taxon>
        <taxon>Gammaproteobacteria</taxon>
        <taxon>Enterobacterales</taxon>
        <taxon>Enterobacteriaceae</taxon>
        <taxon>Salmonella</taxon>
    </lineage>
</organism>
<keyword evidence="8 11" id="KW-0472">Membrane</keyword>
<dbReference type="Pfam" id="PF13953">
    <property type="entry name" value="PapC_C"/>
    <property type="match status" value="1"/>
</dbReference>
<accession>A0A626RFD3</accession>
<dbReference type="FunFam" id="2.60.40.2610:FF:000001">
    <property type="entry name" value="Outer membrane fimbrial usher protein"/>
    <property type="match status" value="1"/>
</dbReference>
<dbReference type="InterPro" id="IPR025885">
    <property type="entry name" value="PapC_N"/>
</dbReference>
<dbReference type="Pfam" id="PF00577">
    <property type="entry name" value="Usher"/>
    <property type="match status" value="1"/>
</dbReference>
<evidence type="ECO:0000256" key="6">
    <source>
        <dbReference type="ARBA" id="ARBA00022692"/>
    </source>
</evidence>
<dbReference type="PANTHER" id="PTHR30451:SF9">
    <property type="entry name" value="F1 CAPSULE-ANCHORING PROTEIN"/>
    <property type="match status" value="1"/>
</dbReference>
<comment type="similarity">
    <text evidence="2 11">Belongs to the fimbrial export usher family.</text>
</comment>
<dbReference type="Gene3D" id="2.60.40.2070">
    <property type="match status" value="1"/>
</dbReference>
<dbReference type="InterPro" id="IPR000015">
    <property type="entry name" value="Fimb_usher"/>
</dbReference>
<dbReference type="SUPFAM" id="SSF141729">
    <property type="entry name" value="FimD N-terminal domain-like"/>
    <property type="match status" value="1"/>
</dbReference>
<evidence type="ECO:0000313" key="14">
    <source>
        <dbReference type="EMBL" id="EDB1934600.1"/>
    </source>
</evidence>
<dbReference type="EMBL" id="AALMQK010000027">
    <property type="protein sequence ID" value="EDB1934600.1"/>
    <property type="molecule type" value="Genomic_DNA"/>
</dbReference>
<evidence type="ECO:0000256" key="9">
    <source>
        <dbReference type="ARBA" id="ARBA00023157"/>
    </source>
</evidence>
<dbReference type="Pfam" id="PF13954">
    <property type="entry name" value="PapC_N"/>
    <property type="match status" value="1"/>
</dbReference>
<evidence type="ECO:0000256" key="4">
    <source>
        <dbReference type="ARBA" id="ARBA00022452"/>
    </source>
</evidence>
<dbReference type="InterPro" id="IPR042186">
    <property type="entry name" value="FimD_plug_dom"/>
</dbReference>
<dbReference type="PANTHER" id="PTHR30451">
    <property type="entry name" value="OUTER MEMBRANE USHER PROTEIN"/>
    <property type="match status" value="1"/>
</dbReference>
<keyword evidence="9" id="KW-1015">Disulfide bond</keyword>
<keyword evidence="6 11" id="KW-0812">Transmembrane</keyword>
<evidence type="ECO:0000259" key="12">
    <source>
        <dbReference type="Pfam" id="PF13953"/>
    </source>
</evidence>
<dbReference type="FunFam" id="3.10.20.410:FF:000001">
    <property type="entry name" value="Fimbrial outer membrane usher protein"/>
    <property type="match status" value="1"/>
</dbReference>
<dbReference type="Gene3D" id="3.10.20.410">
    <property type="match status" value="1"/>
</dbReference>
<protein>
    <submittedName>
        <fullName evidence="14">Fimbria/pilus outer membrane usher protein</fullName>
    </submittedName>
</protein>
<evidence type="ECO:0000256" key="8">
    <source>
        <dbReference type="ARBA" id="ARBA00023136"/>
    </source>
</evidence>
<evidence type="ECO:0000256" key="11">
    <source>
        <dbReference type="RuleBase" id="RU003884"/>
    </source>
</evidence>
<keyword evidence="7" id="KW-0732">Signal</keyword>
<keyword evidence="4" id="KW-1134">Transmembrane beta strand</keyword>